<reference evidence="2" key="1">
    <citation type="submission" date="2020-09" db="EMBL/GenBank/DDBJ databases">
        <title>Genome sequence of Vibrio parahaemolyticus isolates.</title>
        <authorList>
            <person name="Hammerl J.A."/>
            <person name="Strauch E."/>
        </authorList>
    </citation>
    <scope>NUCLEOTIDE SEQUENCE</scope>
    <source>
        <strain evidence="2">17-VB00146</strain>
    </source>
</reference>
<dbReference type="RefSeq" id="WP_193304384.1">
    <property type="nucleotide sequence ID" value="NZ_CP097872.1"/>
</dbReference>
<feature type="region of interest" description="Disordered" evidence="1">
    <location>
        <begin position="18"/>
        <end position="37"/>
    </location>
</feature>
<proteinExistence type="predicted"/>
<reference evidence="3" key="2">
    <citation type="submission" date="2022-12" db="EMBL/GenBank/DDBJ databases">
        <title>Vibrio parahaemolyticus become highly virulent by producing novel Tc toxins.</title>
        <authorList>
            <person name="Yang F."/>
            <person name="You Y."/>
            <person name="Lai Q."/>
            <person name="Xu L."/>
            <person name="Li F."/>
        </authorList>
    </citation>
    <scope>NUCLEOTIDE SEQUENCE</scope>
    <source>
        <strain evidence="3">Vp-HL-202005</strain>
        <plasmid evidence="3">pHLD</plasmid>
    </source>
</reference>
<sequence length="58" mass="7044">MTKPSENHVFRTTIKAHPLRGQPADPKINEKQRQKKLTRERIEQIMEQREFDKEWGEQ</sequence>
<geneLocation type="plasmid" evidence="3 5">
    <name>pHLD</name>
</geneLocation>
<dbReference type="EMBL" id="CP114199">
    <property type="protein sequence ID" value="WAT94040.1"/>
    <property type="molecule type" value="Genomic_DNA"/>
</dbReference>
<name>A0A9Q3UIB6_VIBPH</name>
<dbReference type="Proteomes" id="UP000726777">
    <property type="component" value="Unassembled WGS sequence"/>
</dbReference>
<protein>
    <submittedName>
        <fullName evidence="2">Uncharacterized protein</fullName>
    </submittedName>
</protein>
<keyword evidence="3" id="KW-0614">Plasmid</keyword>
<evidence type="ECO:0000313" key="2">
    <source>
        <dbReference type="EMBL" id="MCC3807771.1"/>
    </source>
</evidence>
<dbReference type="EMBL" id="JACVHL010000030">
    <property type="protein sequence ID" value="MCC3807771.1"/>
    <property type="molecule type" value="Genomic_DNA"/>
</dbReference>
<evidence type="ECO:0000313" key="5">
    <source>
        <dbReference type="Proteomes" id="UP001156560"/>
    </source>
</evidence>
<gene>
    <name evidence="2" type="ORF">IB292_22375</name>
    <name evidence="3" type="ORF">O1Q84_27800</name>
</gene>
<organism evidence="2 4">
    <name type="scientific">Vibrio parahaemolyticus</name>
    <dbReference type="NCBI Taxonomy" id="670"/>
    <lineage>
        <taxon>Bacteria</taxon>
        <taxon>Pseudomonadati</taxon>
        <taxon>Pseudomonadota</taxon>
        <taxon>Gammaproteobacteria</taxon>
        <taxon>Vibrionales</taxon>
        <taxon>Vibrionaceae</taxon>
        <taxon>Vibrio</taxon>
    </lineage>
</organism>
<feature type="compositionally biased region" description="Basic and acidic residues" evidence="1">
    <location>
        <begin position="27"/>
        <end position="37"/>
    </location>
</feature>
<evidence type="ECO:0000256" key="1">
    <source>
        <dbReference type="SAM" id="MobiDB-lite"/>
    </source>
</evidence>
<accession>A0A9Q3UIB6</accession>
<dbReference type="AlphaFoldDB" id="A0A9Q3UIB6"/>
<dbReference type="Proteomes" id="UP001156560">
    <property type="component" value="Plasmid pHLD"/>
</dbReference>
<evidence type="ECO:0000313" key="4">
    <source>
        <dbReference type="Proteomes" id="UP000726777"/>
    </source>
</evidence>
<evidence type="ECO:0000313" key="3">
    <source>
        <dbReference type="EMBL" id="WAT94040.1"/>
    </source>
</evidence>